<dbReference type="Proteomes" id="UP000010846">
    <property type="component" value="Chromosome"/>
</dbReference>
<evidence type="ECO:0000313" key="4">
    <source>
        <dbReference type="Proteomes" id="UP000010846"/>
    </source>
</evidence>
<evidence type="ECO:0000313" key="3">
    <source>
        <dbReference type="EMBL" id="AGB16878.1"/>
    </source>
</evidence>
<sequence>MAWTTTGPHPRYCPSCGDELGDAVFDGKPRPYCERCERPIFRNPVPLARVAVIADKSVLLIERGAGADVGAWALPGGHVDANESLPSAASRELAEETGVRVDPTDLRLLGTGYLEFDDGHSLVSINYAVPRTATEGQVSAGGDAADARFFTREAIESEEPRLRASGPEQVLTAIDEYGAS</sequence>
<dbReference type="PRINTS" id="PR00502">
    <property type="entry name" value="NUDIXFAMILY"/>
</dbReference>
<keyword evidence="1" id="KW-0378">Hydrolase</keyword>
<dbReference type="GO" id="GO:0016787">
    <property type="term" value="F:hydrolase activity"/>
    <property type="evidence" value="ECO:0007669"/>
    <property type="project" value="UniProtKB-KW"/>
</dbReference>
<dbReference type="InterPro" id="IPR020476">
    <property type="entry name" value="Nudix_hydrolase"/>
</dbReference>
<name>L0IDI0_HALRX</name>
<dbReference type="InterPro" id="IPR000086">
    <property type="entry name" value="NUDIX_hydrolase_dom"/>
</dbReference>
<dbReference type="AlphaFoldDB" id="L0IDI0"/>
<dbReference type="PROSITE" id="PS00893">
    <property type="entry name" value="NUDIX_BOX"/>
    <property type="match status" value="1"/>
</dbReference>
<accession>L0IDI0</accession>
<dbReference type="Gene3D" id="3.90.79.10">
    <property type="entry name" value="Nucleoside Triphosphate Pyrophosphohydrolase"/>
    <property type="match status" value="1"/>
</dbReference>
<dbReference type="Pfam" id="PF00293">
    <property type="entry name" value="NUDIX"/>
    <property type="match status" value="1"/>
</dbReference>
<dbReference type="STRING" id="797302.Halru_2293"/>
<protein>
    <submittedName>
        <fullName evidence="3">ADP-ribose pyrophosphatase</fullName>
    </submittedName>
</protein>
<dbReference type="GeneID" id="14376801"/>
<dbReference type="eggNOG" id="arCOG01075">
    <property type="taxonomic scope" value="Archaea"/>
</dbReference>
<dbReference type="EMBL" id="CP003050">
    <property type="protein sequence ID" value="AGB16878.1"/>
    <property type="molecule type" value="Genomic_DNA"/>
</dbReference>
<evidence type="ECO:0000256" key="1">
    <source>
        <dbReference type="ARBA" id="ARBA00022801"/>
    </source>
</evidence>
<feature type="domain" description="Nudix hydrolase" evidence="2">
    <location>
        <begin position="43"/>
        <end position="175"/>
    </location>
</feature>
<organism evidence="3 4">
    <name type="scientific">Halovivax ruber (strain DSM 18193 / JCM 13892 / XH-70)</name>
    <dbReference type="NCBI Taxonomy" id="797302"/>
    <lineage>
        <taxon>Archaea</taxon>
        <taxon>Methanobacteriati</taxon>
        <taxon>Methanobacteriota</taxon>
        <taxon>Stenosarchaea group</taxon>
        <taxon>Halobacteria</taxon>
        <taxon>Halobacteriales</taxon>
        <taxon>Natrialbaceae</taxon>
        <taxon>Halovivax</taxon>
    </lineage>
</organism>
<gene>
    <name evidence="3" type="ordered locus">Halru_2293</name>
</gene>
<dbReference type="PANTHER" id="PTHR43736:SF1">
    <property type="entry name" value="DIHYDRONEOPTERIN TRIPHOSPHATE DIPHOSPHATASE"/>
    <property type="match status" value="1"/>
</dbReference>
<dbReference type="PROSITE" id="PS51462">
    <property type="entry name" value="NUDIX"/>
    <property type="match status" value="1"/>
</dbReference>
<dbReference type="InterPro" id="IPR020084">
    <property type="entry name" value="NUDIX_hydrolase_CS"/>
</dbReference>
<dbReference type="SUPFAM" id="SSF55811">
    <property type="entry name" value="Nudix"/>
    <property type="match status" value="1"/>
</dbReference>
<proteinExistence type="predicted"/>
<dbReference type="InterPro" id="IPR015797">
    <property type="entry name" value="NUDIX_hydrolase-like_dom_sf"/>
</dbReference>
<dbReference type="RefSeq" id="WP_015301485.1">
    <property type="nucleotide sequence ID" value="NC_019964.1"/>
</dbReference>
<evidence type="ECO:0000259" key="2">
    <source>
        <dbReference type="PROSITE" id="PS51462"/>
    </source>
</evidence>
<dbReference type="CDD" id="cd18873">
    <property type="entry name" value="NUDIX_NadM_like"/>
    <property type="match status" value="1"/>
</dbReference>
<dbReference type="KEGG" id="hru:Halru_2293"/>
<reference evidence="3" key="1">
    <citation type="submission" date="2011-09" db="EMBL/GenBank/DDBJ databases">
        <title>Complete sequence of Halovivax ruber XH-70.</title>
        <authorList>
            <consortium name="US DOE Joint Genome Institute"/>
            <person name="Lucas S."/>
            <person name="Han J."/>
            <person name="Lapidus A."/>
            <person name="Cheng J.-F."/>
            <person name="Goodwin L."/>
            <person name="Pitluck S."/>
            <person name="Peters L."/>
            <person name="Mikhailova N."/>
            <person name="Davenport K."/>
            <person name="Detter J.C."/>
            <person name="Han C."/>
            <person name="Tapia R."/>
            <person name="Land M."/>
            <person name="Hauser L."/>
            <person name="Kyrpides N."/>
            <person name="Ivanova N."/>
            <person name="Pagani I."/>
            <person name="Sproer C."/>
            <person name="Anderson I."/>
            <person name="Woyke T."/>
        </authorList>
    </citation>
    <scope>NUCLEOTIDE SEQUENCE</scope>
    <source>
        <strain evidence="3">XH-70</strain>
    </source>
</reference>
<dbReference type="PANTHER" id="PTHR43736">
    <property type="entry name" value="ADP-RIBOSE PYROPHOSPHATASE"/>
    <property type="match status" value="1"/>
</dbReference>
<dbReference type="HOGENOM" id="CLU_037162_16_2_2"/>
<keyword evidence="4" id="KW-1185">Reference proteome</keyword>